<dbReference type="PANTHER" id="PTHR13774">
    <property type="entry name" value="PHENAZINE BIOSYNTHESIS PROTEIN"/>
    <property type="match status" value="1"/>
</dbReference>
<name>A0A1B4XJS3_9GAMM</name>
<reference evidence="3 4" key="1">
    <citation type="submission" date="2015-05" db="EMBL/GenBank/DDBJ databases">
        <title>Complete genome sequence of a sulfur-oxidizing gammaproteobacterium strain HA5.</title>
        <authorList>
            <person name="Miura A."/>
            <person name="Kojima H."/>
            <person name="Fukui M."/>
        </authorList>
    </citation>
    <scope>NUCLEOTIDE SEQUENCE [LARGE SCALE GENOMIC DNA]</scope>
    <source>
        <strain evidence="3 4">HA5</strain>
    </source>
</reference>
<dbReference type="Pfam" id="PF02567">
    <property type="entry name" value="PhzC-PhzF"/>
    <property type="match status" value="1"/>
</dbReference>
<dbReference type="GO" id="GO:0005737">
    <property type="term" value="C:cytoplasm"/>
    <property type="evidence" value="ECO:0007669"/>
    <property type="project" value="TreeGrafter"/>
</dbReference>
<organism evidence="3 4">
    <name type="scientific">Sulfuricaulis limicola</name>
    <dbReference type="NCBI Taxonomy" id="1620215"/>
    <lineage>
        <taxon>Bacteria</taxon>
        <taxon>Pseudomonadati</taxon>
        <taxon>Pseudomonadota</taxon>
        <taxon>Gammaproteobacteria</taxon>
        <taxon>Acidiferrobacterales</taxon>
        <taxon>Acidiferrobacteraceae</taxon>
        <taxon>Sulfuricaulis</taxon>
    </lineage>
</organism>
<dbReference type="AlphaFoldDB" id="A0A1B4XJS3"/>
<dbReference type="PANTHER" id="PTHR13774:SF32">
    <property type="entry name" value="ANTISENSE-ENHANCING SEQUENCE 1"/>
    <property type="match status" value="1"/>
</dbReference>
<feature type="active site" evidence="2">
    <location>
        <position position="47"/>
    </location>
</feature>
<dbReference type="Proteomes" id="UP000243180">
    <property type="component" value="Chromosome"/>
</dbReference>
<dbReference type="OrthoDB" id="9788221at2"/>
<comment type="similarity">
    <text evidence="1">Belongs to the PhzF family.</text>
</comment>
<keyword evidence="4" id="KW-1185">Reference proteome</keyword>
<dbReference type="PIRSF" id="PIRSF016184">
    <property type="entry name" value="PhzC_PhzF"/>
    <property type="match status" value="1"/>
</dbReference>
<proteinExistence type="inferred from homology"/>
<dbReference type="FunCoup" id="A0A1B4XJS3">
    <property type="interactions" value="390"/>
</dbReference>
<dbReference type="EMBL" id="AP014879">
    <property type="protein sequence ID" value="BAV35043.1"/>
    <property type="molecule type" value="Genomic_DNA"/>
</dbReference>
<evidence type="ECO:0000256" key="2">
    <source>
        <dbReference type="PIRSR" id="PIRSR016184-1"/>
    </source>
</evidence>
<gene>
    <name evidence="3" type="ORF">SCL_2766</name>
</gene>
<evidence type="ECO:0000256" key="1">
    <source>
        <dbReference type="ARBA" id="ARBA00008270"/>
    </source>
</evidence>
<dbReference type="GO" id="GO:0016853">
    <property type="term" value="F:isomerase activity"/>
    <property type="evidence" value="ECO:0007669"/>
    <property type="project" value="TreeGrafter"/>
</dbReference>
<dbReference type="SUPFAM" id="SSF54506">
    <property type="entry name" value="Diaminopimelate epimerase-like"/>
    <property type="match status" value="1"/>
</dbReference>
<dbReference type="Gene3D" id="3.10.310.10">
    <property type="entry name" value="Diaminopimelate Epimerase, Chain A, domain 1"/>
    <property type="match status" value="2"/>
</dbReference>
<dbReference type="InterPro" id="IPR003719">
    <property type="entry name" value="Phenazine_PhzF-like"/>
</dbReference>
<accession>A0A1B4XJS3</accession>
<dbReference type="NCBIfam" id="TIGR00654">
    <property type="entry name" value="PhzF_family"/>
    <property type="match status" value="1"/>
</dbReference>
<evidence type="ECO:0000313" key="4">
    <source>
        <dbReference type="Proteomes" id="UP000243180"/>
    </source>
</evidence>
<dbReference type="InParanoid" id="A0A1B4XJS3"/>
<dbReference type="KEGG" id="slim:SCL_2766"/>
<protein>
    <submittedName>
        <fullName evidence="3">Phenazine biosynthesis protein</fullName>
    </submittedName>
</protein>
<sequence length="295" mass="32343">MHKPKFFITDVFTSRKYGGNPLATFIDCESLSSQEMQRIAREINFSETTFITSRQPQDGGYDVRIFTPRAEVEFAGHPTLGTAYVIREKLRLTTASEVVLNLRAGKIPVTFYEVSGQASRLWMRQMPPRFGKRLEAGTLARLLGLAASDIAPDFPVEEVSTGFPTLVVPLASLAALRRIKINRDEYFALANDAWAKIILAFSREAYEAGQHLSVRVFADFYGIPEDAATGSSNGALAAYLARHELFGAPNIDVTVGQGYEMGRPSDLALRTNNTKGEIEVSVGGSVVEVAEGVWG</sequence>
<evidence type="ECO:0000313" key="3">
    <source>
        <dbReference type="EMBL" id="BAV35043.1"/>
    </source>
</evidence>